<feature type="region of interest" description="Disordered" evidence="1">
    <location>
        <begin position="126"/>
        <end position="146"/>
    </location>
</feature>
<proteinExistence type="predicted"/>
<gene>
    <name evidence="3" type="primary">LOC105266463</name>
</gene>
<evidence type="ECO:0000313" key="3">
    <source>
        <dbReference type="RefSeq" id="XP_011302941.1"/>
    </source>
</evidence>
<feature type="compositionally biased region" description="Polar residues" evidence="1">
    <location>
        <begin position="381"/>
        <end position="392"/>
    </location>
</feature>
<keyword evidence="2" id="KW-1185">Reference proteome</keyword>
<reference evidence="3" key="1">
    <citation type="submission" date="2025-08" db="UniProtKB">
        <authorList>
            <consortium name="RefSeq"/>
        </authorList>
    </citation>
    <scope>IDENTIFICATION</scope>
    <source>
        <strain evidence="3">USDA-PBARC FA_bdor</strain>
        <tissue evidence="3">Whole organism</tissue>
    </source>
</reference>
<sequence length="569" mass="64579">MLPSVPDKKINRWHGNHCDYQEVEREFTTKLESPLGQLDIIMSSKAASALLRLKEIDKKYKSRLDEHKIVGESSSDGSDKESQEILRPRLNIQMPETHAEYVSNYPSDNERKLLSPIRIVNSVLELSNESESRKSNKSNDESLSLRENLNENSEEILEQSISEIFQASNESSETSREIKSSVGMKNNEKVLNFSEFLNNYSNSIDVRNDNYLNKSGSFSSRGGISTEESPVEEIENYSQEAFESNSSSTEENESADETLASEISEYQTADVEMYEETMAETSVIIPEKIEGKSAYCREDEKAAKEIIKMISHLSGQSSNANGKIENAEFESQRGTPSDSKINQKQLVKGSGHEGFDIERKDVKISGADQSGMSNASELSINLGKSISSGDTAKTSERQEKEEINEAEKLKKTEDQRENSQPEIKRDREISSSIKKYVRRFDQETRHLQIFPNHLTFPENSCLRIVRPLGFPKMPEFILSGGRQDPDPDTAYLRSRLIDIRQWLEDQYSFYKEHCDLAASINRNYQADGSFTRKIIGVSERCTVNNISRTPQVKTNDTIRNPKCNSNESR</sequence>
<feature type="compositionally biased region" description="Polar residues" evidence="1">
    <location>
        <begin position="332"/>
        <end position="345"/>
    </location>
</feature>
<dbReference type="KEGG" id="fas:105266463"/>
<dbReference type="Proteomes" id="UP000694866">
    <property type="component" value="Unplaced"/>
</dbReference>
<feature type="compositionally biased region" description="Polar residues" evidence="1">
    <location>
        <begin position="215"/>
        <end position="228"/>
    </location>
</feature>
<dbReference type="RefSeq" id="XP_011302941.1">
    <property type="nucleotide sequence ID" value="XM_011304639.1"/>
</dbReference>
<name>A0A9R1U0N1_9HYME</name>
<feature type="compositionally biased region" description="Basic and acidic residues" evidence="1">
    <location>
        <begin position="130"/>
        <end position="144"/>
    </location>
</feature>
<dbReference type="OrthoDB" id="7689914at2759"/>
<accession>A0A9R1U0N1</accession>
<evidence type="ECO:0000256" key="1">
    <source>
        <dbReference type="SAM" id="MobiDB-lite"/>
    </source>
</evidence>
<dbReference type="GeneID" id="105266463"/>
<feature type="compositionally biased region" description="Basic and acidic residues" evidence="1">
    <location>
        <begin position="393"/>
        <end position="427"/>
    </location>
</feature>
<feature type="region of interest" description="Disordered" evidence="1">
    <location>
        <begin position="381"/>
        <end position="427"/>
    </location>
</feature>
<feature type="region of interest" description="Disordered" evidence="1">
    <location>
        <begin position="215"/>
        <end position="259"/>
    </location>
</feature>
<organism evidence="2 3">
    <name type="scientific">Fopius arisanus</name>
    <dbReference type="NCBI Taxonomy" id="64838"/>
    <lineage>
        <taxon>Eukaryota</taxon>
        <taxon>Metazoa</taxon>
        <taxon>Ecdysozoa</taxon>
        <taxon>Arthropoda</taxon>
        <taxon>Hexapoda</taxon>
        <taxon>Insecta</taxon>
        <taxon>Pterygota</taxon>
        <taxon>Neoptera</taxon>
        <taxon>Endopterygota</taxon>
        <taxon>Hymenoptera</taxon>
        <taxon>Apocrita</taxon>
        <taxon>Ichneumonoidea</taxon>
        <taxon>Braconidae</taxon>
        <taxon>Opiinae</taxon>
        <taxon>Fopius</taxon>
    </lineage>
</organism>
<feature type="compositionally biased region" description="Low complexity" evidence="1">
    <location>
        <begin position="240"/>
        <end position="249"/>
    </location>
</feature>
<dbReference type="AlphaFoldDB" id="A0A9R1U0N1"/>
<feature type="region of interest" description="Disordered" evidence="1">
    <location>
        <begin position="329"/>
        <end position="354"/>
    </location>
</feature>
<protein>
    <submittedName>
        <fullName evidence="3">Uncharacterized protein isoform X1</fullName>
    </submittedName>
</protein>
<evidence type="ECO:0000313" key="2">
    <source>
        <dbReference type="Proteomes" id="UP000694866"/>
    </source>
</evidence>